<reference evidence="1 2" key="1">
    <citation type="submission" date="2023-03" db="EMBL/GenBank/DDBJ databases">
        <title>High recombination rates correlate with genetic variation in Cardiocondyla obscurior ants.</title>
        <authorList>
            <person name="Errbii M."/>
        </authorList>
    </citation>
    <scope>NUCLEOTIDE SEQUENCE [LARGE SCALE GENOMIC DNA]</scope>
    <source>
        <strain evidence="1">Alpha-2009</strain>
        <tissue evidence="1">Whole body</tissue>
    </source>
</reference>
<gene>
    <name evidence="1" type="ORF">PUN28_005264</name>
</gene>
<dbReference type="EMBL" id="JADYXP020000004">
    <property type="protein sequence ID" value="KAL0126781.1"/>
    <property type="molecule type" value="Genomic_DNA"/>
</dbReference>
<sequence length="91" mass="10223">MTCNVDKMYSPVSDKNARYRDRAAAHLSINQIAGSRSTFGGSRRCDARDSHGLFPTSDFPRIASIMPNYRLQRSLSLRTVTRSGVELRSRS</sequence>
<dbReference type="Proteomes" id="UP001430953">
    <property type="component" value="Unassembled WGS sequence"/>
</dbReference>
<proteinExistence type="predicted"/>
<protein>
    <submittedName>
        <fullName evidence="1">Uncharacterized protein</fullName>
    </submittedName>
</protein>
<organism evidence="1 2">
    <name type="scientific">Cardiocondyla obscurior</name>
    <dbReference type="NCBI Taxonomy" id="286306"/>
    <lineage>
        <taxon>Eukaryota</taxon>
        <taxon>Metazoa</taxon>
        <taxon>Ecdysozoa</taxon>
        <taxon>Arthropoda</taxon>
        <taxon>Hexapoda</taxon>
        <taxon>Insecta</taxon>
        <taxon>Pterygota</taxon>
        <taxon>Neoptera</taxon>
        <taxon>Endopterygota</taxon>
        <taxon>Hymenoptera</taxon>
        <taxon>Apocrita</taxon>
        <taxon>Aculeata</taxon>
        <taxon>Formicoidea</taxon>
        <taxon>Formicidae</taxon>
        <taxon>Myrmicinae</taxon>
        <taxon>Cardiocondyla</taxon>
    </lineage>
</organism>
<comment type="caution">
    <text evidence="1">The sequence shown here is derived from an EMBL/GenBank/DDBJ whole genome shotgun (WGS) entry which is preliminary data.</text>
</comment>
<accession>A0AAW2GKX3</accession>
<dbReference type="AlphaFoldDB" id="A0AAW2GKX3"/>
<keyword evidence="2" id="KW-1185">Reference proteome</keyword>
<evidence type="ECO:0000313" key="2">
    <source>
        <dbReference type="Proteomes" id="UP001430953"/>
    </source>
</evidence>
<name>A0AAW2GKX3_9HYME</name>
<evidence type="ECO:0000313" key="1">
    <source>
        <dbReference type="EMBL" id="KAL0126781.1"/>
    </source>
</evidence>